<dbReference type="Pfam" id="PF16289">
    <property type="entry name" value="PIN_12"/>
    <property type="match status" value="1"/>
</dbReference>
<gene>
    <name evidence="2" type="ORF">CWS01_07190</name>
</gene>
<protein>
    <recommendedName>
        <fullName evidence="1">DUF4935 domain-containing protein</fullName>
    </recommendedName>
</protein>
<proteinExistence type="predicted"/>
<evidence type="ECO:0000313" key="3">
    <source>
        <dbReference type="Proteomes" id="UP000233375"/>
    </source>
</evidence>
<reference evidence="2 3" key="1">
    <citation type="journal article" date="2003" name="Int. J. Syst. Evol. Microbiol.">
        <title>Bacillus nealsonii sp. nov., isolated from a spacecraft-assembly facility, whose spores are gamma-radiation resistant.</title>
        <authorList>
            <person name="Venkateswaran K."/>
            <person name="Kempf M."/>
            <person name="Chen F."/>
            <person name="Satomi M."/>
            <person name="Nicholson W."/>
            <person name="Kern R."/>
        </authorList>
    </citation>
    <scope>NUCLEOTIDE SEQUENCE [LARGE SCALE GENOMIC DNA]</scope>
    <source>
        <strain evidence="2 3">FO-92</strain>
    </source>
</reference>
<dbReference type="RefSeq" id="WP_101176513.1">
    <property type="nucleotide sequence ID" value="NZ_PISE01000014.1"/>
</dbReference>
<comment type="caution">
    <text evidence="2">The sequence shown here is derived from an EMBL/GenBank/DDBJ whole genome shotgun (WGS) entry which is preliminary data.</text>
</comment>
<dbReference type="AlphaFoldDB" id="A0A2N0Z4H9"/>
<dbReference type="EMBL" id="PISE01000014">
    <property type="protein sequence ID" value="PKG24389.1"/>
    <property type="molecule type" value="Genomic_DNA"/>
</dbReference>
<dbReference type="Proteomes" id="UP000233375">
    <property type="component" value="Unassembled WGS sequence"/>
</dbReference>
<feature type="domain" description="DUF4935" evidence="1">
    <location>
        <begin position="11"/>
        <end position="133"/>
    </location>
</feature>
<name>A0A2N0Z4H9_9BACI</name>
<organism evidence="2 3">
    <name type="scientific">Niallia nealsonii</name>
    <dbReference type="NCBI Taxonomy" id="115979"/>
    <lineage>
        <taxon>Bacteria</taxon>
        <taxon>Bacillati</taxon>
        <taxon>Bacillota</taxon>
        <taxon>Bacilli</taxon>
        <taxon>Bacillales</taxon>
        <taxon>Bacillaceae</taxon>
        <taxon>Niallia</taxon>
    </lineage>
</organism>
<evidence type="ECO:0000259" key="1">
    <source>
        <dbReference type="Pfam" id="PF16289"/>
    </source>
</evidence>
<evidence type="ECO:0000313" key="2">
    <source>
        <dbReference type="EMBL" id="PKG24389.1"/>
    </source>
</evidence>
<accession>A0A2N0Z4H9</accession>
<keyword evidence="3" id="KW-1185">Reference proteome</keyword>
<sequence>MRGKSFCVSYFLDTNLFVANFQFNSRDNAKLLKYSQRGDIKLYLTYTNYKEILKKYKDTISPISKNMKSANAEFSKHSGNLIVNEIKKPKDYTDKYKIYLDRLIEKNNIEIINHINDFSFKLIEKYFNNEKPLAIFIMKSLI</sequence>
<dbReference type="InterPro" id="IPR032557">
    <property type="entry name" value="DUF4935"/>
</dbReference>